<evidence type="ECO:0000313" key="2">
    <source>
        <dbReference type="Proteomes" id="UP000673691"/>
    </source>
</evidence>
<accession>A0A8H7ZQ15</accession>
<dbReference type="AlphaFoldDB" id="A0A8H7ZQ15"/>
<proteinExistence type="predicted"/>
<reference evidence="1 2" key="1">
    <citation type="journal article" name="Sci. Rep.">
        <title>Genome-scale phylogenetic analyses confirm Olpidium as the closest living zoosporic fungus to the non-flagellated, terrestrial fungi.</title>
        <authorList>
            <person name="Chang Y."/>
            <person name="Rochon D."/>
            <person name="Sekimoto S."/>
            <person name="Wang Y."/>
            <person name="Chovatia M."/>
            <person name="Sandor L."/>
            <person name="Salamov A."/>
            <person name="Grigoriev I.V."/>
            <person name="Stajich J.E."/>
            <person name="Spatafora J.W."/>
        </authorList>
    </citation>
    <scope>NUCLEOTIDE SEQUENCE [LARGE SCALE GENOMIC DNA]</scope>
    <source>
        <strain evidence="1">S191</strain>
    </source>
</reference>
<dbReference type="Proteomes" id="UP000673691">
    <property type="component" value="Unassembled WGS sequence"/>
</dbReference>
<gene>
    <name evidence="1" type="ORF">BJ554DRAFT_2909</name>
</gene>
<name>A0A8H7ZQ15_9FUNG</name>
<protein>
    <submittedName>
        <fullName evidence="1">Uncharacterized protein</fullName>
    </submittedName>
</protein>
<sequence length="95" mass="11078">MRKGCQRNDKSWKNAVSLFNQLSIARKQTGRPLLLLDSAPITHQRRILRLAHDEVSLPPAEKQRRRFSPRMLVINISGFFKRHYRTPPPSSSERS</sequence>
<dbReference type="EMBL" id="JAEFCI010010538">
    <property type="protein sequence ID" value="KAG5457150.1"/>
    <property type="molecule type" value="Genomic_DNA"/>
</dbReference>
<keyword evidence="2" id="KW-1185">Reference proteome</keyword>
<evidence type="ECO:0000313" key="1">
    <source>
        <dbReference type="EMBL" id="KAG5457150.1"/>
    </source>
</evidence>
<organism evidence="1 2">
    <name type="scientific">Olpidium bornovanus</name>
    <dbReference type="NCBI Taxonomy" id="278681"/>
    <lineage>
        <taxon>Eukaryota</taxon>
        <taxon>Fungi</taxon>
        <taxon>Fungi incertae sedis</taxon>
        <taxon>Olpidiomycota</taxon>
        <taxon>Olpidiomycotina</taxon>
        <taxon>Olpidiomycetes</taxon>
        <taxon>Olpidiales</taxon>
        <taxon>Olpidiaceae</taxon>
        <taxon>Olpidium</taxon>
    </lineage>
</organism>
<comment type="caution">
    <text evidence="1">The sequence shown here is derived from an EMBL/GenBank/DDBJ whole genome shotgun (WGS) entry which is preliminary data.</text>
</comment>